<reference evidence="2 3" key="1">
    <citation type="submission" date="2019-10" db="EMBL/GenBank/DDBJ databases">
        <title>Draft whole-genome sequence of the purple nonsulfur photosynthetic bacterium Roseospira navarrensis DSM 15114.</title>
        <authorList>
            <person name="Kyndt J.A."/>
            <person name="Meyer T.E."/>
        </authorList>
    </citation>
    <scope>NUCLEOTIDE SEQUENCE [LARGE SCALE GENOMIC DNA]</scope>
    <source>
        <strain evidence="2 3">DSM 15114</strain>
    </source>
</reference>
<evidence type="ECO:0000313" key="2">
    <source>
        <dbReference type="EMBL" id="MQX36693.1"/>
    </source>
</evidence>
<gene>
    <name evidence="2" type="ORF">GHC57_09210</name>
</gene>
<keyword evidence="3" id="KW-1185">Reference proteome</keyword>
<dbReference type="PANTHER" id="PTHR11138">
    <property type="entry name" value="METHIONYL-TRNA FORMYLTRANSFERASE"/>
    <property type="match status" value="1"/>
</dbReference>
<dbReference type="OrthoDB" id="9788208at2"/>
<dbReference type="Gene3D" id="3.40.50.170">
    <property type="entry name" value="Formyl transferase, N-terminal domain"/>
    <property type="match status" value="1"/>
</dbReference>
<dbReference type="GO" id="GO:0004479">
    <property type="term" value="F:methionyl-tRNA formyltransferase activity"/>
    <property type="evidence" value="ECO:0007669"/>
    <property type="project" value="TreeGrafter"/>
</dbReference>
<dbReference type="RefSeq" id="WP_153343410.1">
    <property type="nucleotide sequence ID" value="NZ_WIVE01000024.1"/>
</dbReference>
<dbReference type="Pfam" id="PF00551">
    <property type="entry name" value="Formyl_trans_N"/>
    <property type="match status" value="1"/>
</dbReference>
<feature type="domain" description="Formyl transferase N-terminal" evidence="1">
    <location>
        <begin position="59"/>
        <end position="126"/>
    </location>
</feature>
<dbReference type="InterPro" id="IPR002376">
    <property type="entry name" value="Formyl_transf_N"/>
</dbReference>
<organism evidence="2 3">
    <name type="scientific">Roseospira navarrensis</name>
    <dbReference type="NCBI Taxonomy" id="140058"/>
    <lineage>
        <taxon>Bacteria</taxon>
        <taxon>Pseudomonadati</taxon>
        <taxon>Pseudomonadota</taxon>
        <taxon>Alphaproteobacteria</taxon>
        <taxon>Rhodospirillales</taxon>
        <taxon>Rhodospirillaceae</taxon>
        <taxon>Roseospira</taxon>
    </lineage>
</organism>
<accession>A0A7X1ZE71</accession>
<dbReference type="EMBL" id="WIVE01000024">
    <property type="protein sequence ID" value="MQX36693.1"/>
    <property type="molecule type" value="Genomic_DNA"/>
</dbReference>
<dbReference type="SUPFAM" id="SSF53328">
    <property type="entry name" value="Formyltransferase"/>
    <property type="match status" value="1"/>
</dbReference>
<dbReference type="PANTHER" id="PTHR11138:SF5">
    <property type="entry name" value="METHIONYL-TRNA FORMYLTRANSFERASE, MITOCHONDRIAL"/>
    <property type="match status" value="1"/>
</dbReference>
<evidence type="ECO:0000259" key="1">
    <source>
        <dbReference type="Pfam" id="PF00551"/>
    </source>
</evidence>
<dbReference type="AlphaFoldDB" id="A0A7X1ZE71"/>
<sequence length="233" mass="25592">MPDAILLLAPPEEQEESIAPLRVAAPSLPILPIATRDDLRAALQRHPHARLISVCSPVIVPADILERLDGPAYNLHPGPPEFPGLYPAVFALFEGATTFGVTLHEMTPDVDSGPIVATNSVDMPADIDRAGLEALSWHLARHLLRGMAESLVDLSRPLPRVPRRWRGPARRQPDFEALCRLPPDLDAASFRHRLRAVGEGPDHALRVSLFGRWFRLEPDHPDAPVVKGGRRIG</sequence>
<proteinExistence type="predicted"/>
<evidence type="ECO:0000313" key="3">
    <source>
        <dbReference type="Proteomes" id="UP000434582"/>
    </source>
</evidence>
<dbReference type="Proteomes" id="UP000434582">
    <property type="component" value="Unassembled WGS sequence"/>
</dbReference>
<dbReference type="InterPro" id="IPR036477">
    <property type="entry name" value="Formyl_transf_N_sf"/>
</dbReference>
<name>A0A7X1ZE71_9PROT</name>
<dbReference type="GO" id="GO:0005829">
    <property type="term" value="C:cytosol"/>
    <property type="evidence" value="ECO:0007669"/>
    <property type="project" value="TreeGrafter"/>
</dbReference>
<protein>
    <recommendedName>
        <fullName evidence="1">Formyl transferase N-terminal domain-containing protein</fullName>
    </recommendedName>
</protein>
<comment type="caution">
    <text evidence="2">The sequence shown here is derived from an EMBL/GenBank/DDBJ whole genome shotgun (WGS) entry which is preliminary data.</text>
</comment>